<evidence type="ECO:0000313" key="2">
    <source>
        <dbReference type="Proteomes" id="UP000010478"/>
    </source>
</evidence>
<gene>
    <name evidence="1" type="ORF">Osc7112_0037</name>
</gene>
<dbReference type="KEGG" id="oni:Osc7112_0037"/>
<proteinExistence type="predicted"/>
<dbReference type="EMBL" id="CP003614">
    <property type="protein sequence ID" value="AFZ04683.1"/>
    <property type="molecule type" value="Genomic_DNA"/>
</dbReference>
<dbReference type="HOGENOM" id="CLU_186050_1_1_3"/>
<accession>K9V9D5</accession>
<name>K9V9D5_9CYAN</name>
<dbReference type="AlphaFoldDB" id="K9V9D5"/>
<sequence>MMKTQTLLPQFTIAELVFQVYHSGLLTPTHRQQLKTALLNDCLTEEDQTAINRLLHAVRRGWLKVVD</sequence>
<dbReference type="Proteomes" id="UP000010478">
    <property type="component" value="Chromosome"/>
</dbReference>
<protein>
    <submittedName>
        <fullName evidence="1">Uncharacterized protein</fullName>
    </submittedName>
</protein>
<keyword evidence="2" id="KW-1185">Reference proteome</keyword>
<reference evidence="1 2" key="1">
    <citation type="submission" date="2012-05" db="EMBL/GenBank/DDBJ databases">
        <title>Finished chromosome of genome of Oscillatoria sp. PCC 7112.</title>
        <authorList>
            <consortium name="US DOE Joint Genome Institute"/>
            <person name="Gugger M."/>
            <person name="Coursin T."/>
            <person name="Rippka R."/>
            <person name="Tandeau De Marsac N."/>
            <person name="Huntemann M."/>
            <person name="Wei C.-L."/>
            <person name="Han J."/>
            <person name="Detter J.C."/>
            <person name="Han C."/>
            <person name="Tapia R."/>
            <person name="Davenport K."/>
            <person name="Daligault H."/>
            <person name="Erkkila T."/>
            <person name="Gu W."/>
            <person name="Munk A.C.C."/>
            <person name="Teshima H."/>
            <person name="Xu Y."/>
            <person name="Chain P."/>
            <person name="Chen A."/>
            <person name="Krypides N."/>
            <person name="Mavromatis K."/>
            <person name="Markowitz V."/>
            <person name="Szeto E."/>
            <person name="Ivanova N."/>
            <person name="Mikhailova N."/>
            <person name="Ovchinnikova G."/>
            <person name="Pagani I."/>
            <person name="Pati A."/>
            <person name="Goodwin L."/>
            <person name="Peters L."/>
            <person name="Pitluck S."/>
            <person name="Woyke T."/>
            <person name="Kerfeld C."/>
        </authorList>
    </citation>
    <scope>NUCLEOTIDE SEQUENCE [LARGE SCALE GENOMIC DNA]</scope>
    <source>
        <strain evidence="1 2">PCC 7112</strain>
    </source>
</reference>
<dbReference type="eggNOG" id="ENOG5033785">
    <property type="taxonomic scope" value="Bacteria"/>
</dbReference>
<evidence type="ECO:0000313" key="1">
    <source>
        <dbReference type="EMBL" id="AFZ04683.1"/>
    </source>
</evidence>
<organism evidence="1 2">
    <name type="scientific">Phormidium nigroviride PCC 7112</name>
    <dbReference type="NCBI Taxonomy" id="179408"/>
    <lineage>
        <taxon>Bacteria</taxon>
        <taxon>Bacillati</taxon>
        <taxon>Cyanobacteriota</taxon>
        <taxon>Cyanophyceae</taxon>
        <taxon>Oscillatoriophycideae</taxon>
        <taxon>Oscillatoriales</taxon>
        <taxon>Oscillatoriaceae</taxon>
        <taxon>Phormidium</taxon>
    </lineage>
</organism>